<accession>A0ABT9DA30</accession>
<name>A0ABT9DA30_9CELL</name>
<protein>
    <submittedName>
        <fullName evidence="3">Uncharacterized protein</fullName>
    </submittedName>
</protein>
<sequence length="198" mass="19986">MRRKHLTVLALAFGLGALVAAPTAGAAPTSPDGTGGQAAQRAERVHARSVDVDLRTATDEQLAALADLDADVTINVTGIDVASPAERRAADAAVAKQDAAREQMQRPTVGETQEKPCPDLPTGDRSPDGSTTPTVRCGTDGTMATLAPVTGEPGTSMSAAVDAVLAAWFPGEGLGTTTVTRTGGGDQCATVSLPIVIS</sequence>
<feature type="chain" id="PRO_5045211738" evidence="2">
    <location>
        <begin position="27"/>
        <end position="198"/>
    </location>
</feature>
<dbReference type="EMBL" id="JAUQYP010000001">
    <property type="protein sequence ID" value="MDO8107124.1"/>
    <property type="molecule type" value="Genomic_DNA"/>
</dbReference>
<reference evidence="3 4" key="1">
    <citation type="submission" date="2023-07" db="EMBL/GenBank/DDBJ databases">
        <title>Description of novel actinomycetes strains, isolated from tidal flat sediment.</title>
        <authorList>
            <person name="Lu C."/>
        </authorList>
    </citation>
    <scope>NUCLEOTIDE SEQUENCE [LARGE SCALE GENOMIC DNA]</scope>
    <source>
        <strain evidence="3 4">SYSU T00b441</strain>
    </source>
</reference>
<comment type="caution">
    <text evidence="3">The sequence shown here is derived from an EMBL/GenBank/DDBJ whole genome shotgun (WGS) entry which is preliminary data.</text>
</comment>
<feature type="region of interest" description="Disordered" evidence="1">
    <location>
        <begin position="90"/>
        <end position="142"/>
    </location>
</feature>
<evidence type="ECO:0000256" key="1">
    <source>
        <dbReference type="SAM" id="MobiDB-lite"/>
    </source>
</evidence>
<evidence type="ECO:0000313" key="4">
    <source>
        <dbReference type="Proteomes" id="UP001232536"/>
    </source>
</evidence>
<evidence type="ECO:0000313" key="3">
    <source>
        <dbReference type="EMBL" id="MDO8107124.1"/>
    </source>
</evidence>
<keyword evidence="2" id="KW-0732">Signal</keyword>
<gene>
    <name evidence="3" type="ORF">Q6348_07920</name>
</gene>
<feature type="signal peptide" evidence="2">
    <location>
        <begin position="1"/>
        <end position="26"/>
    </location>
</feature>
<dbReference type="Proteomes" id="UP001232536">
    <property type="component" value="Unassembled WGS sequence"/>
</dbReference>
<proteinExistence type="predicted"/>
<dbReference type="RefSeq" id="WP_304600759.1">
    <property type="nucleotide sequence ID" value="NZ_JAUQYP010000001.1"/>
</dbReference>
<organism evidence="3 4">
    <name type="scientific">Actinotalea lenta</name>
    <dbReference type="NCBI Taxonomy" id="3064654"/>
    <lineage>
        <taxon>Bacteria</taxon>
        <taxon>Bacillati</taxon>
        <taxon>Actinomycetota</taxon>
        <taxon>Actinomycetes</taxon>
        <taxon>Micrococcales</taxon>
        <taxon>Cellulomonadaceae</taxon>
        <taxon>Actinotalea</taxon>
    </lineage>
</organism>
<evidence type="ECO:0000256" key="2">
    <source>
        <dbReference type="SAM" id="SignalP"/>
    </source>
</evidence>
<keyword evidence="4" id="KW-1185">Reference proteome</keyword>
<feature type="region of interest" description="Disordered" evidence="1">
    <location>
        <begin position="24"/>
        <end position="44"/>
    </location>
</feature>